<keyword evidence="1" id="KW-0732">Signal</keyword>
<accession>X1TZG1</accession>
<name>X1TZG1_9ZZZZ</name>
<comment type="caution">
    <text evidence="2">The sequence shown here is derived from an EMBL/GenBank/DDBJ whole genome shotgun (WGS) entry which is preliminary data.</text>
</comment>
<dbReference type="GO" id="GO:0030246">
    <property type="term" value="F:carbohydrate binding"/>
    <property type="evidence" value="ECO:0007669"/>
    <property type="project" value="TreeGrafter"/>
</dbReference>
<dbReference type="NCBIfam" id="NF037995">
    <property type="entry name" value="TRAP_S1"/>
    <property type="match status" value="1"/>
</dbReference>
<sequence>MIRAFGGSPTPISWGELYTALQGGVVDGAENNPPSFYLSHHYEVCKYYSLNEHTSIPDVLIISTIIWNQLSEQEQNWLQEAANESALYQRKLWAESERESLESVKKAGVKISYPDKTPFVEMVQSLYEEYQKDEEIHDIIKRIKEIK</sequence>
<dbReference type="InterPro" id="IPR018389">
    <property type="entry name" value="DctP_fam"/>
</dbReference>
<dbReference type="PANTHER" id="PTHR33376">
    <property type="match status" value="1"/>
</dbReference>
<proteinExistence type="predicted"/>
<dbReference type="Pfam" id="PF03480">
    <property type="entry name" value="DctP"/>
    <property type="match status" value="1"/>
</dbReference>
<dbReference type="Gene3D" id="3.40.190.170">
    <property type="entry name" value="Bacterial extracellular solute-binding protein, family 7"/>
    <property type="match status" value="1"/>
</dbReference>
<dbReference type="AlphaFoldDB" id="X1TZG1"/>
<reference evidence="2" key="1">
    <citation type="journal article" date="2014" name="Front. Microbiol.">
        <title>High frequency of phylogenetically diverse reductive dehalogenase-homologous genes in deep subseafloor sedimentary metagenomes.</title>
        <authorList>
            <person name="Kawai M."/>
            <person name="Futagami T."/>
            <person name="Toyoda A."/>
            <person name="Takaki Y."/>
            <person name="Nishi S."/>
            <person name="Hori S."/>
            <person name="Arai W."/>
            <person name="Tsubouchi T."/>
            <person name="Morono Y."/>
            <person name="Uchiyama I."/>
            <person name="Ito T."/>
            <person name="Fujiyama A."/>
            <person name="Inagaki F."/>
            <person name="Takami H."/>
        </authorList>
    </citation>
    <scope>NUCLEOTIDE SEQUENCE</scope>
    <source>
        <strain evidence="2">Expedition CK06-06</strain>
    </source>
</reference>
<dbReference type="InterPro" id="IPR038404">
    <property type="entry name" value="TRAP_DctP_sf"/>
</dbReference>
<evidence type="ECO:0000313" key="2">
    <source>
        <dbReference type="EMBL" id="GAJ10644.1"/>
    </source>
</evidence>
<dbReference type="GO" id="GO:0055085">
    <property type="term" value="P:transmembrane transport"/>
    <property type="evidence" value="ECO:0007669"/>
    <property type="project" value="InterPro"/>
</dbReference>
<evidence type="ECO:0000256" key="1">
    <source>
        <dbReference type="ARBA" id="ARBA00022729"/>
    </source>
</evidence>
<organism evidence="2">
    <name type="scientific">marine sediment metagenome</name>
    <dbReference type="NCBI Taxonomy" id="412755"/>
    <lineage>
        <taxon>unclassified sequences</taxon>
        <taxon>metagenomes</taxon>
        <taxon>ecological metagenomes</taxon>
    </lineage>
</organism>
<dbReference type="PANTHER" id="PTHR33376:SF2">
    <property type="entry name" value="DICARBOXYLATE-BINDING PERIPLASMIC PROTEIN"/>
    <property type="match status" value="1"/>
</dbReference>
<protein>
    <submittedName>
        <fullName evidence="2">Uncharacterized protein</fullName>
    </submittedName>
</protein>
<gene>
    <name evidence="2" type="ORF">S12H4_41959</name>
</gene>
<dbReference type="EMBL" id="BARW01025627">
    <property type="protein sequence ID" value="GAJ10644.1"/>
    <property type="molecule type" value="Genomic_DNA"/>
</dbReference>